<evidence type="ECO:0000256" key="1">
    <source>
        <dbReference type="ARBA" id="ARBA00005771"/>
    </source>
</evidence>
<evidence type="ECO:0000313" key="6">
    <source>
        <dbReference type="Proteomes" id="UP000636960"/>
    </source>
</evidence>
<dbReference type="InterPro" id="IPR000863">
    <property type="entry name" value="Sulfotransferase_dom"/>
</dbReference>
<comment type="similarity">
    <text evidence="1">Belongs to the sulfotransferase 1 family.</text>
</comment>
<feature type="region of interest" description="Disordered" evidence="3">
    <location>
        <begin position="290"/>
        <end position="316"/>
    </location>
</feature>
<dbReference type="Gene3D" id="3.40.50.300">
    <property type="entry name" value="P-loop containing nucleotide triphosphate hydrolases"/>
    <property type="match status" value="1"/>
</dbReference>
<dbReference type="PANTHER" id="PTHR11783">
    <property type="entry name" value="SULFOTRANSFERASE SULT"/>
    <property type="match status" value="1"/>
</dbReference>
<sequence>MFNRTLMFAKQHTPNSVRVKARRVLHEAHNTRVRLTTPVVSRCEFQNIYHCAVRKTASQWIKALFSDPIVYKYSGLLTYDPRYYGWRDPRVCPPDRIALSLYFHRSRFDKTPKPEKHRAFFVLRDPRDMLVSNYFSTKKSHTPMGDVLEVRRILQEKPKKDGLLYLIENLEKKGTFKALRSWAVAPPSEAVKLFKYEDLTGAGQDAEVERLMRHCGIHIPPDEMATLLGRYSFARMNDRNAAGAVSHYRKGEAGDWRNHFDDDIAAAFDAATGDLVTLLGYHTATEHRPGAAPLIKGQAGPADRDESLLKGDANSR</sequence>
<reference evidence="5" key="1">
    <citation type="submission" date="2021-01" db="EMBL/GenBank/DDBJ databases">
        <title>Whole genome shotgun sequence of Actinoplanes rishiriensis NBRC 108556.</title>
        <authorList>
            <person name="Komaki H."/>
            <person name="Tamura T."/>
        </authorList>
    </citation>
    <scope>NUCLEOTIDE SEQUENCE</scope>
    <source>
        <strain evidence="5">NBRC 108556</strain>
    </source>
</reference>
<dbReference type="Pfam" id="PF00685">
    <property type="entry name" value="Sulfotransfer_1"/>
    <property type="match status" value="1"/>
</dbReference>
<accession>A0A919N2G6</accession>
<dbReference type="SUPFAM" id="SSF52540">
    <property type="entry name" value="P-loop containing nucleoside triphosphate hydrolases"/>
    <property type="match status" value="1"/>
</dbReference>
<gene>
    <name evidence="5" type="ORF">Ari01nite_74920</name>
</gene>
<dbReference type="EMBL" id="BOMV01000078">
    <property type="protein sequence ID" value="GIF00028.1"/>
    <property type="molecule type" value="Genomic_DNA"/>
</dbReference>
<evidence type="ECO:0000256" key="2">
    <source>
        <dbReference type="ARBA" id="ARBA00022679"/>
    </source>
</evidence>
<dbReference type="Proteomes" id="UP000636960">
    <property type="component" value="Unassembled WGS sequence"/>
</dbReference>
<feature type="domain" description="Sulfotransferase" evidence="4">
    <location>
        <begin position="118"/>
        <end position="275"/>
    </location>
</feature>
<organism evidence="5 6">
    <name type="scientific">Paractinoplanes rishiriensis</name>
    <dbReference type="NCBI Taxonomy" id="1050105"/>
    <lineage>
        <taxon>Bacteria</taxon>
        <taxon>Bacillati</taxon>
        <taxon>Actinomycetota</taxon>
        <taxon>Actinomycetes</taxon>
        <taxon>Micromonosporales</taxon>
        <taxon>Micromonosporaceae</taxon>
        <taxon>Paractinoplanes</taxon>
    </lineage>
</organism>
<dbReference type="InterPro" id="IPR027417">
    <property type="entry name" value="P-loop_NTPase"/>
</dbReference>
<feature type="compositionally biased region" description="Basic and acidic residues" evidence="3">
    <location>
        <begin position="302"/>
        <end position="316"/>
    </location>
</feature>
<comment type="caution">
    <text evidence="5">The sequence shown here is derived from an EMBL/GenBank/DDBJ whole genome shotgun (WGS) entry which is preliminary data.</text>
</comment>
<proteinExistence type="inferred from homology"/>
<name>A0A919N2G6_9ACTN</name>
<dbReference type="GO" id="GO:0008146">
    <property type="term" value="F:sulfotransferase activity"/>
    <property type="evidence" value="ECO:0007669"/>
    <property type="project" value="InterPro"/>
</dbReference>
<evidence type="ECO:0000256" key="3">
    <source>
        <dbReference type="SAM" id="MobiDB-lite"/>
    </source>
</evidence>
<dbReference type="RefSeq" id="WP_203787295.1">
    <property type="nucleotide sequence ID" value="NZ_BOMV01000078.1"/>
</dbReference>
<dbReference type="AlphaFoldDB" id="A0A919N2G6"/>
<evidence type="ECO:0000259" key="4">
    <source>
        <dbReference type="Pfam" id="PF00685"/>
    </source>
</evidence>
<keyword evidence="6" id="KW-1185">Reference proteome</keyword>
<keyword evidence="2" id="KW-0808">Transferase</keyword>
<evidence type="ECO:0000313" key="5">
    <source>
        <dbReference type="EMBL" id="GIF00028.1"/>
    </source>
</evidence>
<protein>
    <recommendedName>
        <fullName evidence="4">Sulfotransferase domain-containing protein</fullName>
    </recommendedName>
</protein>